<gene>
    <name evidence="2" type="ORF">LCGC14_1895100</name>
</gene>
<evidence type="ECO:0000256" key="1">
    <source>
        <dbReference type="SAM" id="Phobius"/>
    </source>
</evidence>
<proteinExistence type="predicted"/>
<sequence>MKHTFRIVAILLTMFLVTQLIGLFVVNHYLSPDNILPFG</sequence>
<evidence type="ECO:0000313" key="2">
    <source>
        <dbReference type="EMBL" id="KKL91394.1"/>
    </source>
</evidence>
<protein>
    <submittedName>
        <fullName evidence="2">Uncharacterized protein</fullName>
    </submittedName>
</protein>
<dbReference type="AlphaFoldDB" id="A0A0F9FYA9"/>
<feature type="transmembrane region" description="Helical" evidence="1">
    <location>
        <begin position="7"/>
        <end position="30"/>
    </location>
</feature>
<dbReference type="EMBL" id="LAZR01019741">
    <property type="protein sequence ID" value="KKL91394.1"/>
    <property type="molecule type" value="Genomic_DNA"/>
</dbReference>
<comment type="caution">
    <text evidence="2">The sequence shown here is derived from an EMBL/GenBank/DDBJ whole genome shotgun (WGS) entry which is preliminary data.</text>
</comment>
<keyword evidence="1" id="KW-0812">Transmembrane</keyword>
<keyword evidence="1" id="KW-1133">Transmembrane helix</keyword>
<organism evidence="2">
    <name type="scientific">marine sediment metagenome</name>
    <dbReference type="NCBI Taxonomy" id="412755"/>
    <lineage>
        <taxon>unclassified sequences</taxon>
        <taxon>metagenomes</taxon>
        <taxon>ecological metagenomes</taxon>
    </lineage>
</organism>
<keyword evidence="1" id="KW-0472">Membrane</keyword>
<accession>A0A0F9FYA9</accession>
<reference evidence="2" key="1">
    <citation type="journal article" date="2015" name="Nature">
        <title>Complex archaea that bridge the gap between prokaryotes and eukaryotes.</title>
        <authorList>
            <person name="Spang A."/>
            <person name="Saw J.H."/>
            <person name="Jorgensen S.L."/>
            <person name="Zaremba-Niedzwiedzka K."/>
            <person name="Martijn J."/>
            <person name="Lind A.E."/>
            <person name="van Eijk R."/>
            <person name="Schleper C."/>
            <person name="Guy L."/>
            <person name="Ettema T.J."/>
        </authorList>
    </citation>
    <scope>NUCLEOTIDE SEQUENCE</scope>
</reference>
<feature type="non-terminal residue" evidence="2">
    <location>
        <position position="39"/>
    </location>
</feature>
<name>A0A0F9FYA9_9ZZZZ</name>